<keyword evidence="4" id="KW-1185">Reference proteome</keyword>
<dbReference type="EMBL" id="JAGTJS010000024">
    <property type="protein sequence ID" value="KAH7235216.1"/>
    <property type="molecule type" value="Genomic_DNA"/>
</dbReference>
<gene>
    <name evidence="3" type="ORF">B0J15DRAFT_471442</name>
</gene>
<evidence type="ECO:0000256" key="1">
    <source>
        <dbReference type="SAM" id="MobiDB-lite"/>
    </source>
</evidence>
<dbReference type="OrthoDB" id="5152618at2759"/>
<dbReference type="AlphaFoldDB" id="A0A9P9G9Y2"/>
<feature type="region of interest" description="Disordered" evidence="1">
    <location>
        <begin position="1"/>
        <end position="83"/>
    </location>
</feature>
<proteinExistence type="predicted"/>
<comment type="caution">
    <text evidence="3">The sequence shown here is derived from an EMBL/GenBank/DDBJ whole genome shotgun (WGS) entry which is preliminary data.</text>
</comment>
<accession>A0A9P9G9Y2</accession>
<evidence type="ECO:0000313" key="3">
    <source>
        <dbReference type="EMBL" id="KAH7235216.1"/>
    </source>
</evidence>
<evidence type="ECO:0000313" key="4">
    <source>
        <dbReference type="Proteomes" id="UP000736672"/>
    </source>
</evidence>
<dbReference type="PROSITE" id="PS50948">
    <property type="entry name" value="PAN"/>
    <property type="match status" value="1"/>
</dbReference>
<reference evidence="3" key="1">
    <citation type="journal article" date="2021" name="Nat. Commun.">
        <title>Genetic determinants of endophytism in the Arabidopsis root mycobiome.</title>
        <authorList>
            <person name="Mesny F."/>
            <person name="Miyauchi S."/>
            <person name="Thiergart T."/>
            <person name="Pickel B."/>
            <person name="Atanasova L."/>
            <person name="Karlsson M."/>
            <person name="Huettel B."/>
            <person name="Barry K.W."/>
            <person name="Haridas S."/>
            <person name="Chen C."/>
            <person name="Bauer D."/>
            <person name="Andreopoulos W."/>
            <person name="Pangilinan J."/>
            <person name="LaButti K."/>
            <person name="Riley R."/>
            <person name="Lipzen A."/>
            <person name="Clum A."/>
            <person name="Drula E."/>
            <person name="Henrissat B."/>
            <person name="Kohler A."/>
            <person name="Grigoriev I.V."/>
            <person name="Martin F.M."/>
            <person name="Hacquard S."/>
        </authorList>
    </citation>
    <scope>NUCLEOTIDE SEQUENCE</scope>
    <source>
        <strain evidence="3">FSSC 5 MPI-SDFR-AT-0091</strain>
    </source>
</reference>
<dbReference type="Proteomes" id="UP000736672">
    <property type="component" value="Unassembled WGS sequence"/>
</dbReference>
<feature type="domain" description="Apple" evidence="2">
    <location>
        <begin position="107"/>
        <end position="189"/>
    </location>
</feature>
<feature type="compositionally biased region" description="Low complexity" evidence="1">
    <location>
        <begin position="16"/>
        <end position="81"/>
    </location>
</feature>
<sequence>MSLAAGSSAGPCIPQASLTTETATTSATETSLTTISSAETASTTETIISSTVETASTTEAVTSFSTTETPSTTAAPTSTTTTEEEIVITMAKRSFQDGPPLRKNVHCEVNGSRKAILSLDQFNEERPGIPISIEGCYQRCKDTSPSCKSFSFSYGHLGQPLCDLFDGSVSESVSTLDHAEVSLWFDVVCGSPSEKAWEPSDA</sequence>
<dbReference type="InterPro" id="IPR003609">
    <property type="entry name" value="Pan_app"/>
</dbReference>
<organism evidence="3 4">
    <name type="scientific">Fusarium solani</name>
    <name type="common">Filamentous fungus</name>
    <dbReference type="NCBI Taxonomy" id="169388"/>
    <lineage>
        <taxon>Eukaryota</taxon>
        <taxon>Fungi</taxon>
        <taxon>Dikarya</taxon>
        <taxon>Ascomycota</taxon>
        <taxon>Pezizomycotina</taxon>
        <taxon>Sordariomycetes</taxon>
        <taxon>Hypocreomycetidae</taxon>
        <taxon>Hypocreales</taxon>
        <taxon>Nectriaceae</taxon>
        <taxon>Fusarium</taxon>
        <taxon>Fusarium solani species complex</taxon>
    </lineage>
</organism>
<name>A0A9P9G9Y2_FUSSL</name>
<protein>
    <recommendedName>
        <fullName evidence="2">Apple domain-containing protein</fullName>
    </recommendedName>
</protein>
<evidence type="ECO:0000259" key="2">
    <source>
        <dbReference type="PROSITE" id="PS50948"/>
    </source>
</evidence>